<name>A0A975TRW1_9RHOB</name>
<evidence type="ECO:0000256" key="1">
    <source>
        <dbReference type="SAM" id="SignalP"/>
    </source>
</evidence>
<keyword evidence="1" id="KW-0732">Signal</keyword>
<reference evidence="2 3" key="1">
    <citation type="submission" date="2021-07" db="EMBL/GenBank/DDBJ databases">
        <title>Karlodiniumbacter phycospheric gen. nov., sp. nov., a phycosphere bacterium isolated from karlodinium veneficum.</title>
        <authorList>
            <person name="Peng Y."/>
            <person name="Jiang L."/>
            <person name="Lee J."/>
        </authorList>
    </citation>
    <scope>NUCLEOTIDE SEQUENCE</scope>
    <source>
        <strain evidence="2 3">N5</strain>
    </source>
</reference>
<evidence type="ECO:0000313" key="3">
    <source>
        <dbReference type="Proteomes" id="UP000693972"/>
    </source>
</evidence>
<proteinExistence type="predicted"/>
<dbReference type="RefSeq" id="WP_257893045.1">
    <property type="nucleotide sequence ID" value="NZ_JAIMBW010000001.1"/>
</dbReference>
<feature type="chain" id="PRO_5037653568" description="Beta/gamma crystallin" evidence="1">
    <location>
        <begin position="24"/>
        <end position="126"/>
    </location>
</feature>
<feature type="signal peptide" evidence="1">
    <location>
        <begin position="1"/>
        <end position="23"/>
    </location>
</feature>
<accession>A0A975TRW1</accession>
<dbReference type="EMBL" id="CP078073">
    <property type="protein sequence ID" value="QXL86080.1"/>
    <property type="molecule type" value="Genomic_DNA"/>
</dbReference>
<sequence>MKLNVKTLALVALATCAAVPASANTFLGARMAADTSDVDIISVPGPALVREVRFCVVNCAVHFGDVDVRFAIGTSQDLPVRRIVRPGNCTNWLDLRGPVRNIDEIRFRYQTIVNAGPQAIVTAHGR</sequence>
<evidence type="ECO:0000313" key="2">
    <source>
        <dbReference type="EMBL" id="QXL86080.1"/>
    </source>
</evidence>
<dbReference type="AlphaFoldDB" id="A0A975TRW1"/>
<dbReference type="EMBL" id="JAIMBW010000001">
    <property type="protein sequence ID" value="MBY4893350.1"/>
    <property type="molecule type" value="Genomic_DNA"/>
</dbReference>
<organism evidence="2">
    <name type="scientific">Gymnodinialimonas phycosphaerae</name>
    <dbReference type="NCBI Taxonomy" id="2841589"/>
    <lineage>
        <taxon>Bacteria</taxon>
        <taxon>Pseudomonadati</taxon>
        <taxon>Pseudomonadota</taxon>
        <taxon>Alphaproteobacteria</taxon>
        <taxon>Rhodobacterales</taxon>
        <taxon>Paracoccaceae</taxon>
        <taxon>Gymnodinialimonas</taxon>
    </lineage>
</organism>
<protein>
    <recommendedName>
        <fullName evidence="4">Beta/gamma crystallin</fullName>
    </recommendedName>
</protein>
<evidence type="ECO:0008006" key="4">
    <source>
        <dbReference type="Google" id="ProtNLM"/>
    </source>
</evidence>
<gene>
    <name evidence="2" type="ORF">KUL25_11300</name>
</gene>
<dbReference type="Proteomes" id="UP000693972">
    <property type="component" value="Unassembled WGS sequence"/>
</dbReference>
<keyword evidence="3" id="KW-1185">Reference proteome</keyword>